<dbReference type="Pfam" id="PF04230">
    <property type="entry name" value="PS_pyruv_trans"/>
    <property type="match status" value="1"/>
</dbReference>
<evidence type="ECO:0000256" key="1">
    <source>
        <dbReference type="SAM" id="Coils"/>
    </source>
</evidence>
<dbReference type="OrthoDB" id="3268731at2"/>
<protein>
    <recommendedName>
        <fullName evidence="2">Polysaccharide pyruvyl transferase domain-containing protein</fullName>
    </recommendedName>
</protein>
<feature type="domain" description="Polysaccharide pyruvyl transferase" evidence="2">
    <location>
        <begin position="17"/>
        <end position="328"/>
    </location>
</feature>
<keyword evidence="1" id="KW-0175">Coiled coil</keyword>
<gene>
    <name evidence="3" type="ORF">FA014_09530</name>
</gene>
<dbReference type="AlphaFoldDB" id="A0A7Z8NQS5"/>
<name>A0A7Z8NQS5_9CELL</name>
<dbReference type="Proteomes" id="UP000308121">
    <property type="component" value="Unassembled WGS sequence"/>
</dbReference>
<dbReference type="RefSeq" id="WP_154729455.1">
    <property type="nucleotide sequence ID" value="NZ_SZYE01000062.1"/>
</dbReference>
<dbReference type="PANTHER" id="PTHR36836">
    <property type="entry name" value="COLANIC ACID BIOSYNTHESIS PROTEIN WCAK"/>
    <property type="match status" value="1"/>
</dbReference>
<evidence type="ECO:0000313" key="4">
    <source>
        <dbReference type="Proteomes" id="UP000308121"/>
    </source>
</evidence>
<dbReference type="PANTHER" id="PTHR36836:SF1">
    <property type="entry name" value="COLANIC ACID BIOSYNTHESIS PROTEIN WCAK"/>
    <property type="match status" value="1"/>
</dbReference>
<dbReference type="InterPro" id="IPR007345">
    <property type="entry name" value="Polysacch_pyruvyl_Trfase"/>
</dbReference>
<feature type="coiled-coil region" evidence="1">
    <location>
        <begin position="445"/>
        <end position="479"/>
    </location>
</feature>
<evidence type="ECO:0000313" key="3">
    <source>
        <dbReference type="EMBL" id="TKR23763.1"/>
    </source>
</evidence>
<sequence>MKIVLLGDVGSAGGYHAGDEAMAEAVADELAARTALEVVALSGDQEDTIARYGWGTVPRIGFADMASDEERDARLAAVLEAAGGESSALAWDDPAWQVLHAVAEADGVVISGGGNLSSTWPEHVYERAALAGLAARFAKPHVVTGQTLGPHLTARHGELVGRVLTSAALVGIREAPSYELARQLGMPEDRLARVVDDAAYLDTAADTDELPPGPYIAATFAPATGLSSPEEYVASVAALLDSVAGTELRVVLVPHHATRGADGPTGDLAVHEAIAHAVTTARVDVLEPVTARRAARLVAHAELVLSTRYHPVVFAAAAGVPAVGVGVDAYTSTKIHGSLENYGLGALAFSVASLVRGELAEIVADVRARADEVRAHLATVDATRRPERTVWWDAVHAALSGSRVPAVPFAEVPSFEDGRWFPAATALREWSEVVSARFEAERLAGTEERDRARELVARVDELERERADLAADLALTRDEVDTLRIANEAAHALVSDPLRPLATWMEGLPTIESLRSELDAVYSTRTFRMLERPRRIYGRLRPR</sequence>
<comment type="caution">
    <text evidence="3">The sequence shown here is derived from an EMBL/GenBank/DDBJ whole genome shotgun (WGS) entry which is preliminary data.</text>
</comment>
<proteinExistence type="predicted"/>
<organism evidence="3 4">
    <name type="scientific">Cellulomonas hominis</name>
    <dbReference type="NCBI Taxonomy" id="156981"/>
    <lineage>
        <taxon>Bacteria</taxon>
        <taxon>Bacillati</taxon>
        <taxon>Actinomycetota</taxon>
        <taxon>Actinomycetes</taxon>
        <taxon>Micrococcales</taxon>
        <taxon>Cellulomonadaceae</taxon>
        <taxon>Cellulomonas</taxon>
    </lineage>
</organism>
<evidence type="ECO:0000259" key="2">
    <source>
        <dbReference type="Pfam" id="PF04230"/>
    </source>
</evidence>
<accession>A0A7Z8NQS5</accession>
<reference evidence="3 4" key="1">
    <citation type="submission" date="2019-05" db="EMBL/GenBank/DDBJ databases">
        <title>Genome sequence of Cellulomonas hominis strain CS1.</title>
        <authorList>
            <person name="Belmont J."/>
            <person name="Maclea K.S."/>
        </authorList>
    </citation>
    <scope>NUCLEOTIDE SEQUENCE [LARGE SCALE GENOMIC DNA]</scope>
    <source>
        <strain evidence="3 4">CS1</strain>
    </source>
</reference>
<dbReference type="EMBL" id="SZYE01000062">
    <property type="protein sequence ID" value="TKR23763.1"/>
    <property type="molecule type" value="Genomic_DNA"/>
</dbReference>